<dbReference type="Proteomes" id="UP000298327">
    <property type="component" value="Unassembled WGS sequence"/>
</dbReference>
<proteinExistence type="predicted"/>
<accession>A0A4Y9XNK4</accession>
<sequence>MDAHELSSLMKGLCETRSAGFAVDPRRCAFCACTGRALMRVTARQSGTEASAGRAHENGGVALFYPHPHVIGSTIVLPSSQFRPSRGFCLHPKHPQNTYPNLWMKAARQAPPILLKLSPRHFRAAHDVHKHSGKPPTRLSSLVTAAAENAPKIPGFLPRGERRALP</sequence>
<dbReference type="EMBL" id="SEOQ01001461">
    <property type="protein sequence ID" value="TFY51676.1"/>
    <property type="molecule type" value="Genomic_DNA"/>
</dbReference>
<keyword evidence="2" id="KW-1185">Reference proteome</keyword>
<comment type="caution">
    <text evidence="1">The sequence shown here is derived from an EMBL/GenBank/DDBJ whole genome shotgun (WGS) entry which is preliminary data.</text>
</comment>
<organism evidence="1 2">
    <name type="scientific">Dentipellis fragilis</name>
    <dbReference type="NCBI Taxonomy" id="205917"/>
    <lineage>
        <taxon>Eukaryota</taxon>
        <taxon>Fungi</taxon>
        <taxon>Dikarya</taxon>
        <taxon>Basidiomycota</taxon>
        <taxon>Agaricomycotina</taxon>
        <taxon>Agaricomycetes</taxon>
        <taxon>Russulales</taxon>
        <taxon>Hericiaceae</taxon>
        <taxon>Dentipellis</taxon>
    </lineage>
</organism>
<name>A0A4Y9XNK4_9AGAM</name>
<evidence type="ECO:0000313" key="1">
    <source>
        <dbReference type="EMBL" id="TFY51676.1"/>
    </source>
</evidence>
<reference evidence="1 2" key="1">
    <citation type="submission" date="2019-02" db="EMBL/GenBank/DDBJ databases">
        <title>Genome sequencing of the rare red list fungi Dentipellis fragilis.</title>
        <authorList>
            <person name="Buettner E."/>
            <person name="Kellner H."/>
        </authorList>
    </citation>
    <scope>NUCLEOTIDE SEQUENCE [LARGE SCALE GENOMIC DNA]</scope>
    <source>
        <strain evidence="1 2">DSM 105465</strain>
    </source>
</reference>
<dbReference type="AlphaFoldDB" id="A0A4Y9XNK4"/>
<gene>
    <name evidence="1" type="ORF">EVG20_g10887</name>
</gene>
<protein>
    <submittedName>
        <fullName evidence="1">Uncharacterized protein</fullName>
    </submittedName>
</protein>
<evidence type="ECO:0000313" key="2">
    <source>
        <dbReference type="Proteomes" id="UP000298327"/>
    </source>
</evidence>